<gene>
    <name evidence="1" type="ORF">LTS18_004698</name>
</gene>
<reference evidence="1" key="1">
    <citation type="submission" date="2024-09" db="EMBL/GenBank/DDBJ databases">
        <title>Black Yeasts Isolated from many extreme environments.</title>
        <authorList>
            <person name="Coleine C."/>
            <person name="Stajich J.E."/>
            <person name="Selbmann L."/>
        </authorList>
    </citation>
    <scope>NUCLEOTIDE SEQUENCE</scope>
    <source>
        <strain evidence="1">CCFEE 5737</strain>
    </source>
</reference>
<accession>A0ACC3D5G9</accession>
<feature type="non-terminal residue" evidence="1">
    <location>
        <position position="1"/>
    </location>
</feature>
<proteinExistence type="predicted"/>
<evidence type="ECO:0000313" key="2">
    <source>
        <dbReference type="Proteomes" id="UP001186974"/>
    </source>
</evidence>
<keyword evidence="2" id="KW-1185">Reference proteome</keyword>
<sequence>GFNSYRSQLLPPPPPQPSDPLPPVPHPDDLTSHRHMSYQMLTGASNHHRPSDAQTYYSELSTNDESIAPLHRRPTQASTYEDHSSRFPHGPSGHGTNTTATSSSGPGTRHAYSVQRSLSDGSGSAYPSDRNSMALGGHISATYSPGMTAPPYSFVAELPGSEVVVAPTRSATSTPKKEKREWPVWEEVPQR</sequence>
<organism evidence="1 2">
    <name type="scientific">Coniosporium uncinatum</name>
    <dbReference type="NCBI Taxonomy" id="93489"/>
    <lineage>
        <taxon>Eukaryota</taxon>
        <taxon>Fungi</taxon>
        <taxon>Dikarya</taxon>
        <taxon>Ascomycota</taxon>
        <taxon>Pezizomycotina</taxon>
        <taxon>Dothideomycetes</taxon>
        <taxon>Dothideomycetes incertae sedis</taxon>
        <taxon>Coniosporium</taxon>
    </lineage>
</organism>
<comment type="caution">
    <text evidence="1">The sequence shown here is derived from an EMBL/GenBank/DDBJ whole genome shotgun (WGS) entry which is preliminary data.</text>
</comment>
<name>A0ACC3D5G9_9PEZI</name>
<protein>
    <submittedName>
        <fullName evidence="1">Uncharacterized protein</fullName>
    </submittedName>
</protein>
<dbReference type="Proteomes" id="UP001186974">
    <property type="component" value="Unassembled WGS sequence"/>
</dbReference>
<dbReference type="EMBL" id="JAWDJW010007436">
    <property type="protein sequence ID" value="KAK3062164.1"/>
    <property type="molecule type" value="Genomic_DNA"/>
</dbReference>
<evidence type="ECO:0000313" key="1">
    <source>
        <dbReference type="EMBL" id="KAK3062164.1"/>
    </source>
</evidence>